<dbReference type="InterPro" id="IPR040853">
    <property type="entry name" value="RapA2_cadherin-like"/>
</dbReference>
<evidence type="ECO:0000313" key="2">
    <source>
        <dbReference type="EMBL" id="GAB0056474.1"/>
    </source>
</evidence>
<comment type="caution">
    <text evidence="2">The sequence shown here is derived from an EMBL/GenBank/DDBJ whole genome shotgun (WGS) entry which is preliminary data.</text>
</comment>
<evidence type="ECO:0000313" key="3">
    <source>
        <dbReference type="Proteomes" id="UP001628193"/>
    </source>
</evidence>
<organism evidence="2 3">
    <name type="scientific">Candidatus Magnetaquiglobus chichijimensis</name>
    <dbReference type="NCBI Taxonomy" id="3141448"/>
    <lineage>
        <taxon>Bacteria</taxon>
        <taxon>Pseudomonadati</taxon>
        <taxon>Pseudomonadota</taxon>
        <taxon>Magnetococcia</taxon>
        <taxon>Magnetococcales</taxon>
        <taxon>Candidatus Magnetaquicoccaceae</taxon>
        <taxon>Candidatus Magnetaquiglobus</taxon>
    </lineage>
</organism>
<proteinExistence type="predicted"/>
<sequence length="3261" mass="323614">MADTTLSATLAKQLSALAVLMATGDGEALGAARNSLNDILGQQGLSPEQVKAVGETLMGNLLAGLERGDSPEQAAQEVASGARNLVQTVQQADAYAAQSLESALASGQDVGQLNAAAEKGGQTEAFQSALIQALQNGQPLSVALKQAKALQKAALAQEAESREQESREPVSDSRLLETMLAGMSEEQAALFLKAYQDAMAHGLDPRAALTQAGQVAEQHARIQAESHVEVPPAMRLAQALASGQDTQKVLREAGVSQGEGQSATADGFTKALVSGADPLQAAFVLQQVQSAFAHLESQQSVPISAADRLAMALANGAEAQNTLNALNPSGGQGNQAFLFALTQALSQGAPVTAAMQNAQSAGNASTALAQSASVPVSAADQLMAALAAGGSSATTAIAQASGGGGAEAFAHALNQALSQGGGDAASAVQAAQAAQAAATTLAAASTVPVSAEQQLIMAMADPSQATSESFKAQVSAGGDQALGAIVNAALGGGGEPVAAKTVAAVAAPGEVAQAPVGAESPPVVANAPAPAASAPAASAPAADKPPAAQTVASLASPVAYQPAPEPSLPQVVIALPPAVPETPVEKTVESQSEPPQPVNTAPFIILPDSQTADEDRVLNIVGIVLDDAEADSLTVSVRVGHGTLTLAQTEGLFFITGDGVGDAYVSFKGAISLIDAALNGVGYQGESDYNGYDTLEISTDDGGEYGIGGVMSAFNSLEIVVNAVNDAPTVSLAVASVAVDEDDSLVFAAGNGNGIEVDDLHDTGQGGSVDHLLTVVSVSHGTLSVTTGGGATVTANGSGSVTISGSAAGVNAALEGMVYAPTADYNGADTLVIVTHDEGYNGIGGTLTTSDAIAITVNPVNDGPTVATAVSNVAVDEDASLVFAAGNGNGMVVGDATDTGQAGSVDHLLTVVSVSHGTLSVTTGGGATVTANGSGSVTISGSAAGVNAALEGMVYAPTADYNGADTLVIVTHDEGYNGIGGTLMASDAIAITVNPVNDGPTVALLAVSSIAVDEDASLVFAAGNGNGMVVGDATDTGQAGSVDYLLTVVSVSHGTLSVTTGGGATVTANGSGSVTISGSAAGVNAALEGMVYAPTADYNGADTLVIVTRDEGYNGIGGTLMANDAMVITVNPVNDAPTVATAVASVAVDEDDSLVFAAGNGNGIDVGDLLDTHEAGSVDHLLTVVSVSHGTLSVTTGGGATVTANGSGSVTISGSAAGVNAALEGMIYAPTADYNGADTLVIVTHDEGYNGIGGTLMASDAIAITVNPVNDAPTVALAVASVAVDEDDSLVFAAGNGNGIEVGDLLDTHEAGSVDHLLTVVSVSHGTLSVTTGGGATVTANGSGSVTISGSAAGVNAALEGMVYAPTADYNGADTLVIVTHDEGYNGIGGTLMASDAIAVTVNPVNDAPTVATAVASVAVDEDDSLVFAAGNGNGIDVGDLLDTHEAGSVDHLLTVVSVSHGTLSVTTGGGATVTANGSGSVTISGSAAGVNAALEGMVYAPTADYNGADTLVIVTHDEGYNGIGGTLMASDAIAITVNPVNDAPTVALAVASVAVDEDDSLVFAAGNGNGIDVGDLLDTHEAGSVDHLLTVVSVSHGTLSVTTGGGATVTANGSGSVTISGSAAGVNAALEGMVYAPTADYNGADTLVIVTHDEGYNGIGGTLMASDAIAITVNPVNDAPTVALAVASVAVDEDDSLVFAAGNGNGIDVGDLLDTHEAGSVDHLLTVVSVSHGTLNVITGGGATVTANGSGSVTISGSAAGVNAALEGMIYAPTADYNGADTLVIVTHDEGYNGIGGTLMASDAIAITVNPVNDAPVITPTASSVVVNEDGTVSVPAITVTDAVDTSQAGATDALSTVVSVAHGTLAFAATGGASISTVNLSSFTLTGTAVQISTALSSLSYTPTADYHGSDTLTITTSDLGHTGGGVLSDVETIGITINPVNDAPTVALSVASVAVDEDNSLVFAAGNGNGMVVGDATDTGQAGSVDHLLTVVSVSHGTLSVTTGGGATVTANGSGSVTISGSAAGVNAALEGMVYAPTADYNGADTLVIVTHDEGYNGIGGTLMASDAIAITVNPVNDAPVITPTASSVVVNEDGTVSVPAITVTDAVDTSQAGATDALSTVVSVAHGTLAFAATGGASISTVNLSSFTLTGTAVQISTALSSLSYTPTADYHGSDTLTITTSDLGHTGGGVLSDVETMGITIHPVNDDPVAIDATLNLNEDVSVNGTLNGSDIDGDALTFALVTDGSRGHVTITNAATGAYIYSPYPNQNGSDSFTYSVGDGLSTVFATVTVGIAPVNDAPGANDDTLTTVINTGVSDTLSGTDTEGSALTFTIVDTPDHGTLTAFNPATGAYTYTPNSGYTGSDSFTFTTSDGALNSPVVGTISITVNAVNIAPVITLPPSQINLPTNTFDVSTALTGYFTQGTSATGSVTWSNTAGLSGGGGVAIAANTDQVWTLNSGIPVGVGNTYVLTAFVESGGNSGYGALGFTTASPSSSAGNYGAPAGSHVGVLFHGGGGGFLSNGAVDANGNATSNSQIITWNNGGISPSNAWYNVILTVTDLGSNHFYMKFEVYNADANGNIGSLVTQHSMTDVISDPLRAGVAVTNSAVATATTLYPFISNDGYRIIAVDNLGLSYWGQSTPNYTENGAPVTLHGTLSISDVDDVNLTGASVWISSGFTGGDSLNFSAPIGIAGAYNPSTGVLTFSGAASIADYMGALNSVTFSSTSENPTALSASRTISWQVTDTNSVGNGGILTSSVVTSQVSVTGVNDAPTAANQSLSMPINTDYTFNANSFGFSDVDNNTLASIRIVSGSGHLSYFDGSFWIQSPNNLVISSANLGNLHFNANVAGSETFTFRVSDGITESLSTYTMTTLVTQDVPANVNTSFQVALNGSVSDTLEVAGDQDWFIVHLTAGNIYQFNANGISLPDPYLWLLNSVGGVLVENDDANGVLNSQLSYTATYTGVHYLAVGGYGGTNTGSYNLLTTCISGDPLVLDLDGNGVRLTSAGDGVRFDMNQDGATETTGWISSGDGLLVLDADHDGRIQGIAELVSDQAVPGSGSSLNALASFDLNHDGRVDADDDAYSRLQVWRDLNHDGVSDTGELHGLAQLGIAALNLTPTGSAGIETQQGNTLTARTTFEWNDGSLGSMAEVGFRFVPNDGVQPVSSVDPWQLARQGVKTLLDDGAPHSVIPITTATTSADAANTLPWRSSDYHDMVLGDASQAGSLSPDAATLAGITSQPHDFVSSWALDSHHPPV</sequence>
<accession>A0ABQ0C6F7</accession>
<dbReference type="Gene3D" id="2.60.40.2810">
    <property type="match status" value="1"/>
</dbReference>
<feature type="domain" description="RapA2 cadherin-like" evidence="1">
    <location>
        <begin position="2201"/>
        <end position="2267"/>
    </location>
</feature>
<evidence type="ECO:0000259" key="1">
    <source>
        <dbReference type="Pfam" id="PF17803"/>
    </source>
</evidence>
<dbReference type="RefSeq" id="WP_420904181.1">
    <property type="nucleotide sequence ID" value="NZ_BAAFGK010000002.1"/>
</dbReference>
<dbReference type="Proteomes" id="UP001628193">
    <property type="component" value="Unassembled WGS sequence"/>
</dbReference>
<name>A0ABQ0C6F7_9PROT</name>
<protein>
    <recommendedName>
        <fullName evidence="1">RapA2 cadherin-like domain-containing protein</fullName>
    </recommendedName>
</protein>
<dbReference type="Pfam" id="PF17803">
    <property type="entry name" value="Cadherin_4"/>
    <property type="match status" value="2"/>
</dbReference>
<dbReference type="EMBL" id="BAAFGK010000002">
    <property type="protein sequence ID" value="GAB0056474.1"/>
    <property type="molecule type" value="Genomic_DNA"/>
</dbReference>
<dbReference type="Pfam" id="PF17963">
    <property type="entry name" value="Big_9"/>
    <property type="match status" value="1"/>
</dbReference>
<feature type="domain" description="RapA2 cadherin-like" evidence="1">
    <location>
        <begin position="2765"/>
        <end position="2826"/>
    </location>
</feature>
<keyword evidence="3" id="KW-1185">Reference proteome</keyword>
<dbReference type="Gene3D" id="2.60.120.380">
    <property type="match status" value="1"/>
</dbReference>
<reference evidence="2 3" key="1">
    <citation type="submission" date="2024-09" db="EMBL/GenBank/DDBJ databases">
        <title>Draft genome sequence of Candidatus Magnetaquicoccaceae bacterium FCR-1.</title>
        <authorList>
            <person name="Shimoshige H."/>
            <person name="Shimamura S."/>
            <person name="Taoka A."/>
            <person name="Kobayashi H."/>
            <person name="Maekawa T."/>
        </authorList>
    </citation>
    <scope>NUCLEOTIDE SEQUENCE [LARGE SCALE GENOMIC DNA]</scope>
    <source>
        <strain evidence="2 3">FCR-1</strain>
    </source>
</reference>
<dbReference type="Gene3D" id="2.60.40.3440">
    <property type="match status" value="1"/>
</dbReference>
<gene>
    <name evidence="2" type="ORF">SIID45300_00782</name>
</gene>
<dbReference type="NCBIfam" id="NF012211">
    <property type="entry name" value="tand_rpt_95"/>
    <property type="match status" value="2"/>
</dbReference>